<accession>A0A4V3WC86</accession>
<protein>
    <submittedName>
        <fullName evidence="3">DUF4880 domain-containing protein</fullName>
    </submittedName>
</protein>
<evidence type="ECO:0000259" key="1">
    <source>
        <dbReference type="Pfam" id="PF04773"/>
    </source>
</evidence>
<gene>
    <name evidence="3" type="ORF">E6C76_04680</name>
</gene>
<evidence type="ECO:0000313" key="3">
    <source>
        <dbReference type="EMBL" id="THF66158.1"/>
    </source>
</evidence>
<dbReference type="PANTHER" id="PTHR30273">
    <property type="entry name" value="PERIPLASMIC SIGNAL SENSOR AND SIGMA FACTOR ACTIVATOR FECR-RELATED"/>
    <property type="match status" value="1"/>
</dbReference>
<dbReference type="InterPro" id="IPR006860">
    <property type="entry name" value="FecR"/>
</dbReference>
<reference evidence="3 4" key="1">
    <citation type="submission" date="2019-04" db="EMBL/GenBank/DDBJ databases">
        <title>Azoarcus nasutitermitis sp. nov. isolated from termite nest.</title>
        <authorList>
            <person name="Lin S.-Y."/>
            <person name="Hameed A."/>
            <person name="Hsu Y.-H."/>
            <person name="Young C.-C."/>
        </authorList>
    </citation>
    <scope>NUCLEOTIDE SEQUENCE [LARGE SCALE GENOMIC DNA]</scope>
    <source>
        <strain evidence="3 4">CC-YHH838</strain>
    </source>
</reference>
<feature type="domain" description="FecR protein" evidence="1">
    <location>
        <begin position="115"/>
        <end position="207"/>
    </location>
</feature>
<comment type="caution">
    <text evidence="3">The sequence shown here is derived from an EMBL/GenBank/DDBJ whole genome shotgun (WGS) entry which is preliminary data.</text>
</comment>
<dbReference type="Gene3D" id="2.60.120.1440">
    <property type="match status" value="1"/>
</dbReference>
<name>A0A4V3WC86_9RHOO</name>
<dbReference type="Proteomes" id="UP000308430">
    <property type="component" value="Unassembled WGS sequence"/>
</dbReference>
<proteinExistence type="predicted"/>
<evidence type="ECO:0000313" key="4">
    <source>
        <dbReference type="Proteomes" id="UP000308430"/>
    </source>
</evidence>
<dbReference type="PANTHER" id="PTHR30273:SF2">
    <property type="entry name" value="PROTEIN FECR"/>
    <property type="match status" value="1"/>
</dbReference>
<dbReference type="Pfam" id="PF04773">
    <property type="entry name" value="FecR"/>
    <property type="match status" value="1"/>
</dbReference>
<dbReference type="InterPro" id="IPR012373">
    <property type="entry name" value="Ferrdict_sens_TM"/>
</dbReference>
<keyword evidence="4" id="KW-1185">Reference proteome</keyword>
<dbReference type="PIRSF" id="PIRSF018266">
    <property type="entry name" value="FecR"/>
    <property type="match status" value="1"/>
</dbReference>
<dbReference type="InterPro" id="IPR032623">
    <property type="entry name" value="FecR_N"/>
</dbReference>
<evidence type="ECO:0000259" key="2">
    <source>
        <dbReference type="Pfam" id="PF16220"/>
    </source>
</evidence>
<feature type="domain" description="FecR N-terminal" evidence="2">
    <location>
        <begin position="17"/>
        <end position="58"/>
    </location>
</feature>
<dbReference type="AlphaFoldDB" id="A0A4V3WC86"/>
<dbReference type="RefSeq" id="WP_136347107.1">
    <property type="nucleotide sequence ID" value="NZ_SSOC01000002.1"/>
</dbReference>
<dbReference type="GO" id="GO:0016989">
    <property type="term" value="F:sigma factor antagonist activity"/>
    <property type="evidence" value="ECO:0007669"/>
    <property type="project" value="TreeGrafter"/>
</dbReference>
<dbReference type="OrthoDB" id="1100567at2"/>
<dbReference type="EMBL" id="SSOC01000002">
    <property type="protein sequence ID" value="THF66158.1"/>
    <property type="molecule type" value="Genomic_DNA"/>
</dbReference>
<organism evidence="3 4">
    <name type="scientific">Pseudothauera nasutitermitis</name>
    <dbReference type="NCBI Taxonomy" id="2565930"/>
    <lineage>
        <taxon>Bacteria</taxon>
        <taxon>Pseudomonadati</taxon>
        <taxon>Pseudomonadota</taxon>
        <taxon>Betaproteobacteria</taxon>
        <taxon>Rhodocyclales</taxon>
        <taxon>Zoogloeaceae</taxon>
        <taxon>Pseudothauera</taxon>
    </lineage>
</organism>
<dbReference type="Pfam" id="PF16220">
    <property type="entry name" value="DUF4880"/>
    <property type="match status" value="1"/>
</dbReference>
<sequence>MSSAHVAAASADALFHQALAWQVTLWSGEVSDAERAEFERWLHADPAHQAAWGKAQSLHARLADLPAGLGAQVLRAPPPRLGRRRALGMLGWLVGGALALQGARQTPQWQLATADHATRRGERRQLVLEDGTRIDLNSASAVDIHYDDEVRRITLRHGEIFIATAKDPARRPFTVRTGHGEIQALGTRFQVHQESAHVHVAVFDGAVAVRPAQGPERRLDAGRQAYFDASGVQVETAAEPAAIAWTRGQLVAERLRLDEFIAQLARHRPGFLRCDPAVAELTISGVFPLDDTDRVLRALTEALPVRLSQVTPYWVTVTPR</sequence>